<name>A0A1W1EK84_9ZZZZ</name>
<dbReference type="Pfam" id="PF13406">
    <property type="entry name" value="SLT_2"/>
    <property type="match status" value="1"/>
</dbReference>
<dbReference type="Gene3D" id="1.10.8.350">
    <property type="entry name" value="Bacterial muramidase"/>
    <property type="match status" value="1"/>
</dbReference>
<keyword evidence="2" id="KW-0326">Glycosidase</keyword>
<protein>
    <submittedName>
        <fullName evidence="2">Membrane-bound lytic murein transglycosylase B</fullName>
        <ecNumber evidence="2">3.2.1.-</ecNumber>
    </submittedName>
</protein>
<dbReference type="AlphaFoldDB" id="A0A1W1EK84"/>
<dbReference type="PANTHER" id="PTHR30163">
    <property type="entry name" value="MEMBRANE-BOUND LYTIC MUREIN TRANSGLYCOSYLASE B"/>
    <property type="match status" value="1"/>
</dbReference>
<dbReference type="InterPro" id="IPR043426">
    <property type="entry name" value="MltB-like"/>
</dbReference>
<dbReference type="InterPro" id="IPR031304">
    <property type="entry name" value="SLT_2"/>
</dbReference>
<evidence type="ECO:0000259" key="1">
    <source>
        <dbReference type="Pfam" id="PF13406"/>
    </source>
</evidence>
<organism evidence="2">
    <name type="scientific">hydrothermal vent metagenome</name>
    <dbReference type="NCBI Taxonomy" id="652676"/>
    <lineage>
        <taxon>unclassified sequences</taxon>
        <taxon>metagenomes</taxon>
        <taxon>ecological metagenomes</taxon>
    </lineage>
</organism>
<feature type="domain" description="Transglycosylase SLT" evidence="1">
    <location>
        <begin position="22"/>
        <end position="312"/>
    </location>
</feature>
<dbReference type="InterPro" id="IPR023346">
    <property type="entry name" value="Lysozyme-like_dom_sf"/>
</dbReference>
<keyword evidence="2" id="KW-0378">Hydrolase</keyword>
<dbReference type="PANTHER" id="PTHR30163:SF9">
    <property type="entry name" value="MEMBRANE-BOUND LYTIC MUREIN TRANSGLYCOSYLASE B"/>
    <property type="match status" value="1"/>
</dbReference>
<evidence type="ECO:0000313" key="2">
    <source>
        <dbReference type="EMBL" id="SHO81275.1"/>
    </source>
</evidence>
<dbReference type="SUPFAM" id="SSF53955">
    <property type="entry name" value="Lysozyme-like"/>
    <property type="match status" value="1"/>
</dbReference>
<dbReference type="GO" id="GO:0008933">
    <property type="term" value="F:peptidoglycan lytic transglycosylase activity"/>
    <property type="evidence" value="ECO:0007669"/>
    <property type="project" value="TreeGrafter"/>
</dbReference>
<gene>
    <name evidence="2" type="ORF">MNB_SV-15-841</name>
</gene>
<dbReference type="CDD" id="cd13399">
    <property type="entry name" value="Slt35-like"/>
    <property type="match status" value="1"/>
</dbReference>
<dbReference type="GO" id="GO:0016798">
    <property type="term" value="F:hydrolase activity, acting on glycosyl bonds"/>
    <property type="evidence" value="ECO:0007669"/>
    <property type="project" value="UniProtKB-KW"/>
</dbReference>
<reference evidence="2" key="1">
    <citation type="submission" date="2016-10" db="EMBL/GenBank/DDBJ databases">
        <authorList>
            <person name="de Groot N.N."/>
        </authorList>
    </citation>
    <scope>NUCLEOTIDE SEQUENCE</scope>
</reference>
<sequence length="317" mass="36983">MRSLLIILILISPILSYDYLANQDVKKFINYMIKEHKYSKSKLENIFKKTKFKKRVLSKYSVPKKAYKSDASWRVYENNLVVPLMFKRAKKFKKRHLKLLKKISKEYRVDINIIVAVAGVESNFGTNTGNFSIIDALTTLAFFKNRKEEFFKYELEEYLLLCRDKKYNPFKLKGSFAGAMGIVQQLPSINIEYGVDYNKDGVSNPWNIPDALASIANFLHSNGWSNSRSIVIKAKYNKSRFRVLDSGFDKYYNIQKLRDIGLTFNNFKQDNATLIVLNSKYIDEIWLGDKNFDILTSYNNSINYAMALYKISKKIDK</sequence>
<proteinExistence type="predicted"/>
<dbReference type="GO" id="GO:0009253">
    <property type="term" value="P:peptidoglycan catabolic process"/>
    <property type="evidence" value="ECO:0007669"/>
    <property type="project" value="TreeGrafter"/>
</dbReference>
<dbReference type="EMBL" id="FRYL01000038">
    <property type="protein sequence ID" value="SHO81275.1"/>
    <property type="molecule type" value="Genomic_DNA"/>
</dbReference>
<accession>A0A1W1EK84</accession>
<dbReference type="Gene3D" id="1.10.530.10">
    <property type="match status" value="1"/>
</dbReference>
<dbReference type="EC" id="3.2.1.-" evidence="2"/>